<reference evidence="1 2" key="1">
    <citation type="submission" date="2023-03" db="EMBL/GenBank/DDBJ databases">
        <title>Genome insight into feeding habits of ladybird beetles.</title>
        <authorList>
            <person name="Li H.-S."/>
            <person name="Huang Y.-H."/>
            <person name="Pang H."/>
        </authorList>
    </citation>
    <scope>NUCLEOTIDE SEQUENCE [LARGE SCALE GENOMIC DNA]</scope>
    <source>
        <strain evidence="1">SYSU_2023b</strain>
        <tissue evidence="1">Whole body</tissue>
    </source>
</reference>
<comment type="caution">
    <text evidence="1">The sequence shown here is derived from an EMBL/GenBank/DDBJ whole genome shotgun (WGS) entry which is preliminary data.</text>
</comment>
<name>A0AAW1U712_9CUCU</name>
<gene>
    <name evidence="1" type="ORF">WA026_012722</name>
</gene>
<keyword evidence="2" id="KW-1185">Reference proteome</keyword>
<accession>A0AAW1U712</accession>
<dbReference type="AlphaFoldDB" id="A0AAW1U712"/>
<dbReference type="EMBL" id="JARQZJ010000036">
    <property type="protein sequence ID" value="KAK9876408.1"/>
    <property type="molecule type" value="Genomic_DNA"/>
</dbReference>
<sequence length="108" mass="12916">MKNIWLKEDCSLNVKYNNSLITCRTQHGRMCWMKWTQTEHIIVIGDIGPTCQNYISEKKALHGKYHKGMDHKRNKNFKLQEKELFGRNYKRVKFHVCTIRSIAAYLKQ</sequence>
<proteinExistence type="predicted"/>
<evidence type="ECO:0000313" key="2">
    <source>
        <dbReference type="Proteomes" id="UP001431783"/>
    </source>
</evidence>
<organism evidence="1 2">
    <name type="scientific">Henosepilachna vigintioctopunctata</name>
    <dbReference type="NCBI Taxonomy" id="420089"/>
    <lineage>
        <taxon>Eukaryota</taxon>
        <taxon>Metazoa</taxon>
        <taxon>Ecdysozoa</taxon>
        <taxon>Arthropoda</taxon>
        <taxon>Hexapoda</taxon>
        <taxon>Insecta</taxon>
        <taxon>Pterygota</taxon>
        <taxon>Neoptera</taxon>
        <taxon>Endopterygota</taxon>
        <taxon>Coleoptera</taxon>
        <taxon>Polyphaga</taxon>
        <taxon>Cucujiformia</taxon>
        <taxon>Coccinelloidea</taxon>
        <taxon>Coccinellidae</taxon>
        <taxon>Epilachninae</taxon>
        <taxon>Epilachnini</taxon>
        <taxon>Henosepilachna</taxon>
    </lineage>
</organism>
<protein>
    <submittedName>
        <fullName evidence="1">Uncharacterized protein</fullName>
    </submittedName>
</protein>
<dbReference type="Proteomes" id="UP001431783">
    <property type="component" value="Unassembled WGS sequence"/>
</dbReference>
<evidence type="ECO:0000313" key="1">
    <source>
        <dbReference type="EMBL" id="KAK9876408.1"/>
    </source>
</evidence>